<keyword evidence="2" id="KW-1185">Reference proteome</keyword>
<name>U1Y841_ANEAE</name>
<evidence type="ECO:0000313" key="1">
    <source>
        <dbReference type="EMBL" id="ERI08312.1"/>
    </source>
</evidence>
<protein>
    <submittedName>
        <fullName evidence="1">Uncharacterized protein</fullName>
    </submittedName>
</protein>
<sequence>MSLFYFLYLLMKKRVFRIRYEVLEYIPYSHKAGHPLPIA</sequence>
<dbReference type="AlphaFoldDB" id="U1Y841"/>
<proteinExistence type="predicted"/>
<dbReference type="EMBL" id="AWSJ01000217">
    <property type="protein sequence ID" value="ERI08312.1"/>
    <property type="molecule type" value="Genomic_DNA"/>
</dbReference>
<dbReference type="HOGENOM" id="CLU_3303866_0_0_9"/>
<evidence type="ECO:0000313" key="2">
    <source>
        <dbReference type="Proteomes" id="UP000016511"/>
    </source>
</evidence>
<comment type="caution">
    <text evidence="1">The sequence shown here is derived from an EMBL/GenBank/DDBJ whole genome shotgun (WGS) entry which is preliminary data.</text>
</comment>
<reference evidence="1 2" key="1">
    <citation type="submission" date="2013-08" db="EMBL/GenBank/DDBJ databases">
        <authorList>
            <person name="Weinstock G."/>
            <person name="Sodergren E."/>
            <person name="Wylie T."/>
            <person name="Fulton L."/>
            <person name="Fulton R."/>
            <person name="Fronick C."/>
            <person name="O'Laughlin M."/>
            <person name="Godfrey J."/>
            <person name="Miner T."/>
            <person name="Herter B."/>
            <person name="Appelbaum E."/>
            <person name="Cordes M."/>
            <person name="Lek S."/>
            <person name="Wollam A."/>
            <person name="Pepin K.H."/>
            <person name="Palsikar V.B."/>
            <person name="Mitreva M."/>
            <person name="Wilson R.K."/>
        </authorList>
    </citation>
    <scope>NUCLEOTIDE SEQUENCE [LARGE SCALE GENOMIC DNA]</scope>
    <source>
        <strain evidence="1 2">ATCC 12856</strain>
    </source>
</reference>
<accession>U1Y841</accession>
<dbReference type="Proteomes" id="UP000016511">
    <property type="component" value="Unassembled WGS sequence"/>
</dbReference>
<organism evidence="1 2">
    <name type="scientific">Aneurinibacillus aneurinilyticus ATCC 12856</name>
    <dbReference type="NCBI Taxonomy" id="649747"/>
    <lineage>
        <taxon>Bacteria</taxon>
        <taxon>Bacillati</taxon>
        <taxon>Bacillota</taxon>
        <taxon>Bacilli</taxon>
        <taxon>Bacillales</taxon>
        <taxon>Paenibacillaceae</taxon>
        <taxon>Aneurinibacillus group</taxon>
        <taxon>Aneurinibacillus</taxon>
    </lineage>
</organism>
<gene>
    <name evidence="1" type="ORF">HMPREF0083_03594</name>
</gene>